<protein>
    <submittedName>
        <fullName evidence="1">Uncharacterized protein</fullName>
    </submittedName>
</protein>
<gene>
    <name evidence="1" type="ORF">BQ4739_LOCUS8054</name>
</gene>
<keyword evidence="2" id="KW-1185">Reference proteome</keyword>
<accession>A0A383VSH0</accession>
<organism evidence="1 2">
    <name type="scientific">Tetradesmus obliquus</name>
    <name type="common">Green alga</name>
    <name type="synonym">Acutodesmus obliquus</name>
    <dbReference type="NCBI Taxonomy" id="3088"/>
    <lineage>
        <taxon>Eukaryota</taxon>
        <taxon>Viridiplantae</taxon>
        <taxon>Chlorophyta</taxon>
        <taxon>core chlorophytes</taxon>
        <taxon>Chlorophyceae</taxon>
        <taxon>CS clade</taxon>
        <taxon>Sphaeropleales</taxon>
        <taxon>Scenedesmaceae</taxon>
        <taxon>Tetradesmus</taxon>
    </lineage>
</organism>
<evidence type="ECO:0000313" key="1">
    <source>
        <dbReference type="EMBL" id="SZX67684.1"/>
    </source>
</evidence>
<dbReference type="Proteomes" id="UP000256970">
    <property type="component" value="Unassembled WGS sequence"/>
</dbReference>
<proteinExistence type="predicted"/>
<dbReference type="EMBL" id="FNXT01000807">
    <property type="protein sequence ID" value="SZX67684.1"/>
    <property type="molecule type" value="Genomic_DNA"/>
</dbReference>
<evidence type="ECO:0000313" key="2">
    <source>
        <dbReference type="Proteomes" id="UP000256970"/>
    </source>
</evidence>
<name>A0A383VSH0_TETOB</name>
<reference evidence="1 2" key="1">
    <citation type="submission" date="2016-10" db="EMBL/GenBank/DDBJ databases">
        <authorList>
            <person name="Cai Z."/>
        </authorList>
    </citation>
    <scope>NUCLEOTIDE SEQUENCE [LARGE SCALE GENOMIC DNA]</scope>
</reference>
<sequence length="224" mass="24189">MQLLAQKQPCRLASAHRCAAAPAVRRAPAAAAGSSSSSSSTRCRHVVRAAAEAEAEAASPAQLQMQLQQKEAQLAAMFNSGQPMPKAGDVARLRAEITALADRLAGRPVRQLPIGGHDVPMGAVAVKSAHVRARSKTEDLAFRAYEMVEEQMRGNQGMGNSDDVEMARLEAENIQLRAQAFELLKRQQQLETMLAEVQGSKPPELLLETTEELLARMKAKLVKS</sequence>
<dbReference type="AlphaFoldDB" id="A0A383VSH0"/>